<proteinExistence type="predicted"/>
<comment type="caution">
    <text evidence="2">The sequence shown here is derived from an EMBL/GenBank/DDBJ whole genome shotgun (WGS) entry which is preliminary data.</text>
</comment>
<name>A0ABN9BCY7_9NEOB</name>
<dbReference type="Proteomes" id="UP001162483">
    <property type="component" value="Unassembled WGS sequence"/>
</dbReference>
<reference evidence="2" key="1">
    <citation type="submission" date="2023-05" db="EMBL/GenBank/DDBJ databases">
        <authorList>
            <person name="Stuckert A."/>
        </authorList>
    </citation>
    <scope>NUCLEOTIDE SEQUENCE</scope>
</reference>
<keyword evidence="3" id="KW-1185">Reference proteome</keyword>
<sequence>MDRLSSVVRQARSATCGQRGTGGAGREWSGSQAGFSRRMVRQARG</sequence>
<accession>A0ABN9BCY7</accession>
<organism evidence="2 3">
    <name type="scientific">Staurois parvus</name>
    <dbReference type="NCBI Taxonomy" id="386267"/>
    <lineage>
        <taxon>Eukaryota</taxon>
        <taxon>Metazoa</taxon>
        <taxon>Chordata</taxon>
        <taxon>Craniata</taxon>
        <taxon>Vertebrata</taxon>
        <taxon>Euteleostomi</taxon>
        <taxon>Amphibia</taxon>
        <taxon>Batrachia</taxon>
        <taxon>Anura</taxon>
        <taxon>Neobatrachia</taxon>
        <taxon>Ranoidea</taxon>
        <taxon>Ranidae</taxon>
        <taxon>Staurois</taxon>
    </lineage>
</organism>
<dbReference type="EMBL" id="CATNWA010003420">
    <property type="protein sequence ID" value="CAI9545296.1"/>
    <property type="molecule type" value="Genomic_DNA"/>
</dbReference>
<evidence type="ECO:0000313" key="3">
    <source>
        <dbReference type="Proteomes" id="UP001162483"/>
    </source>
</evidence>
<protein>
    <submittedName>
        <fullName evidence="2">Uncharacterized protein</fullName>
    </submittedName>
</protein>
<gene>
    <name evidence="2" type="ORF">SPARVUS_LOCUS2638193</name>
</gene>
<feature type="region of interest" description="Disordered" evidence="1">
    <location>
        <begin position="1"/>
        <end position="45"/>
    </location>
</feature>
<evidence type="ECO:0000256" key="1">
    <source>
        <dbReference type="SAM" id="MobiDB-lite"/>
    </source>
</evidence>
<evidence type="ECO:0000313" key="2">
    <source>
        <dbReference type="EMBL" id="CAI9545296.1"/>
    </source>
</evidence>